<reference evidence="1 2" key="1">
    <citation type="submission" date="2019-02" db="EMBL/GenBank/DDBJ databases">
        <title>Deep-cultivation of Planctomycetes and their phenomic and genomic characterization uncovers novel biology.</title>
        <authorList>
            <person name="Wiegand S."/>
            <person name="Jogler M."/>
            <person name="Boedeker C."/>
            <person name="Pinto D."/>
            <person name="Vollmers J."/>
            <person name="Rivas-Marin E."/>
            <person name="Kohn T."/>
            <person name="Peeters S.H."/>
            <person name="Heuer A."/>
            <person name="Rast P."/>
            <person name="Oberbeckmann S."/>
            <person name="Bunk B."/>
            <person name="Jeske O."/>
            <person name="Meyerdierks A."/>
            <person name="Storesund J.E."/>
            <person name="Kallscheuer N."/>
            <person name="Luecker S."/>
            <person name="Lage O.M."/>
            <person name="Pohl T."/>
            <person name="Merkel B.J."/>
            <person name="Hornburger P."/>
            <person name="Mueller R.-W."/>
            <person name="Bruemmer F."/>
            <person name="Labrenz M."/>
            <person name="Spormann A.M."/>
            <person name="Op Den Camp H."/>
            <person name="Overmann J."/>
            <person name="Amann R."/>
            <person name="Jetten M.S.M."/>
            <person name="Mascher T."/>
            <person name="Medema M.H."/>
            <person name="Devos D.P."/>
            <person name="Kaster A.-K."/>
            <person name="Ovreas L."/>
            <person name="Rohde M."/>
            <person name="Galperin M.Y."/>
            <person name="Jogler C."/>
        </authorList>
    </citation>
    <scope>NUCLEOTIDE SEQUENCE [LARGE SCALE GENOMIC DNA]</scope>
    <source>
        <strain evidence="1 2">Pla100</strain>
    </source>
</reference>
<keyword evidence="2" id="KW-1185">Reference proteome</keyword>
<dbReference type="Proteomes" id="UP000316213">
    <property type="component" value="Unassembled WGS sequence"/>
</dbReference>
<dbReference type="AlphaFoldDB" id="A0A5C6A7L0"/>
<evidence type="ECO:0000313" key="2">
    <source>
        <dbReference type="Proteomes" id="UP000316213"/>
    </source>
</evidence>
<sequence length="74" mass="8399">MLSLGDRPFAKYRPVARWTAAFGQTLFCIESLSNEASAEVDLSGRKQPAIFHNASVVELEHWHRLRFEDVNAIP</sequence>
<comment type="caution">
    <text evidence="1">The sequence shown here is derived from an EMBL/GenBank/DDBJ whole genome shotgun (WGS) entry which is preliminary data.</text>
</comment>
<name>A0A5C6A7L0_9BACT</name>
<gene>
    <name evidence="1" type="ORF">Pla100_38930</name>
</gene>
<organism evidence="1 2">
    <name type="scientific">Neorhodopirellula pilleata</name>
    <dbReference type="NCBI Taxonomy" id="2714738"/>
    <lineage>
        <taxon>Bacteria</taxon>
        <taxon>Pseudomonadati</taxon>
        <taxon>Planctomycetota</taxon>
        <taxon>Planctomycetia</taxon>
        <taxon>Pirellulales</taxon>
        <taxon>Pirellulaceae</taxon>
        <taxon>Neorhodopirellula</taxon>
    </lineage>
</organism>
<dbReference type="EMBL" id="SJPM01000008">
    <property type="protein sequence ID" value="TWT94283.1"/>
    <property type="molecule type" value="Genomic_DNA"/>
</dbReference>
<accession>A0A5C6A7L0</accession>
<evidence type="ECO:0000313" key="1">
    <source>
        <dbReference type="EMBL" id="TWT94283.1"/>
    </source>
</evidence>
<proteinExistence type="predicted"/>
<protein>
    <submittedName>
        <fullName evidence="1">Uncharacterized protein</fullName>
    </submittedName>
</protein>